<dbReference type="GO" id="GO:0022857">
    <property type="term" value="F:transmembrane transporter activity"/>
    <property type="evidence" value="ECO:0007669"/>
    <property type="project" value="TreeGrafter"/>
</dbReference>
<dbReference type="AlphaFoldDB" id="A0A167WDS7"/>
<dbReference type="PANTHER" id="PTHR45624:SF10">
    <property type="entry name" value="SLC (SOLUTE CARRIER) HOMOLOG"/>
    <property type="match status" value="1"/>
</dbReference>
<dbReference type="OrthoDB" id="14252at2759"/>
<evidence type="ECO:0000256" key="4">
    <source>
        <dbReference type="ARBA" id="ARBA00022692"/>
    </source>
</evidence>
<dbReference type="GO" id="GO:0031966">
    <property type="term" value="C:mitochondrial membrane"/>
    <property type="evidence" value="ECO:0007669"/>
    <property type="project" value="UniProtKB-SubCell"/>
</dbReference>
<keyword evidence="6 11" id="KW-1133">Transmembrane helix</keyword>
<feature type="transmembrane region" description="Helical" evidence="11">
    <location>
        <begin position="110"/>
        <end position="130"/>
    </location>
</feature>
<evidence type="ECO:0000256" key="6">
    <source>
        <dbReference type="ARBA" id="ARBA00022989"/>
    </source>
</evidence>
<sequence>MISLVNSDTKFGLSPTFINFIAGFVGGIAAILVGQPLDTVKTRFQTPVIGQKYRSTFHALITIAKQEKISGLYKGVASPLASCALLNGLIFASYGWFLNLQLDDPQTPPTLWQVVLAGVATGVVSSMITAPVELVKIRQQNELSNSPSVKTVTSQIYRQHGIRGLYRGITATMLRDTSYGPYFGTYEACCRFFTPIISDHPASTPRPGPTGWGLLFAGGIAGIVGWCVSFPMDVVKTRVQNTDWTPHIPLDAESTHLVPSSLSQASSGNPYRTTLSTIIHSYREEGISVFFRGLSTALIR</sequence>
<evidence type="ECO:0000313" key="13">
    <source>
        <dbReference type="Proteomes" id="UP000076532"/>
    </source>
</evidence>
<feature type="transmembrane region" description="Helical" evidence="11">
    <location>
        <begin position="212"/>
        <end position="232"/>
    </location>
</feature>
<evidence type="ECO:0000256" key="8">
    <source>
        <dbReference type="ARBA" id="ARBA00023136"/>
    </source>
</evidence>
<evidence type="ECO:0000256" key="3">
    <source>
        <dbReference type="ARBA" id="ARBA00022448"/>
    </source>
</evidence>
<feature type="repeat" description="Solcar" evidence="9">
    <location>
        <begin position="209"/>
        <end position="300"/>
    </location>
</feature>
<keyword evidence="13" id="KW-1185">Reference proteome</keyword>
<dbReference type="Gene3D" id="1.50.40.10">
    <property type="entry name" value="Mitochondrial carrier domain"/>
    <property type="match status" value="1"/>
</dbReference>
<evidence type="ECO:0000256" key="10">
    <source>
        <dbReference type="RuleBase" id="RU000488"/>
    </source>
</evidence>
<dbReference type="PROSITE" id="PS50920">
    <property type="entry name" value="SOLCAR"/>
    <property type="match status" value="3"/>
</dbReference>
<keyword evidence="7" id="KW-0496">Mitochondrion</keyword>
<feature type="transmembrane region" description="Helical" evidence="11">
    <location>
        <begin position="75"/>
        <end position="98"/>
    </location>
</feature>
<keyword evidence="4 9" id="KW-0812">Transmembrane</keyword>
<comment type="similarity">
    <text evidence="2 10">Belongs to the mitochondrial carrier (TC 2.A.29) family.</text>
</comment>
<accession>A0A167WDS7</accession>
<dbReference type="SUPFAM" id="SSF103506">
    <property type="entry name" value="Mitochondrial carrier"/>
    <property type="match status" value="1"/>
</dbReference>
<feature type="transmembrane region" description="Helical" evidence="11">
    <location>
        <begin position="12"/>
        <end position="33"/>
    </location>
</feature>
<dbReference type="Pfam" id="PF00153">
    <property type="entry name" value="Mito_carr"/>
    <property type="match status" value="3"/>
</dbReference>
<comment type="subcellular location">
    <subcellularLocation>
        <location evidence="1">Mitochondrion membrane</location>
        <topology evidence="1">Multi-pass membrane protein</topology>
    </subcellularLocation>
</comment>
<evidence type="ECO:0000256" key="7">
    <source>
        <dbReference type="ARBA" id="ARBA00023128"/>
    </source>
</evidence>
<organism evidence="12 13">
    <name type="scientific">Athelia psychrophila</name>
    <dbReference type="NCBI Taxonomy" id="1759441"/>
    <lineage>
        <taxon>Eukaryota</taxon>
        <taxon>Fungi</taxon>
        <taxon>Dikarya</taxon>
        <taxon>Basidiomycota</taxon>
        <taxon>Agaricomycotina</taxon>
        <taxon>Agaricomycetes</taxon>
        <taxon>Agaricomycetidae</taxon>
        <taxon>Atheliales</taxon>
        <taxon>Atheliaceae</taxon>
        <taxon>Athelia</taxon>
    </lineage>
</organism>
<protein>
    <submittedName>
        <fullName evidence="12">Mitochondrial carrier</fullName>
    </submittedName>
</protein>
<reference evidence="12 13" key="1">
    <citation type="journal article" date="2016" name="Mol. Biol. Evol.">
        <title>Comparative Genomics of Early-Diverging Mushroom-Forming Fungi Provides Insights into the Origins of Lignocellulose Decay Capabilities.</title>
        <authorList>
            <person name="Nagy L.G."/>
            <person name="Riley R."/>
            <person name="Tritt A."/>
            <person name="Adam C."/>
            <person name="Daum C."/>
            <person name="Floudas D."/>
            <person name="Sun H."/>
            <person name="Yadav J.S."/>
            <person name="Pangilinan J."/>
            <person name="Larsson K.H."/>
            <person name="Matsuura K."/>
            <person name="Barry K."/>
            <person name="Labutti K."/>
            <person name="Kuo R."/>
            <person name="Ohm R.A."/>
            <person name="Bhattacharya S.S."/>
            <person name="Shirouzu T."/>
            <person name="Yoshinaga Y."/>
            <person name="Martin F.M."/>
            <person name="Grigoriev I.V."/>
            <person name="Hibbett D.S."/>
        </authorList>
    </citation>
    <scope>NUCLEOTIDE SEQUENCE [LARGE SCALE GENOMIC DNA]</scope>
    <source>
        <strain evidence="12 13">CBS 109695</strain>
    </source>
</reference>
<name>A0A167WDS7_9AGAM</name>
<dbReference type="STRING" id="436010.A0A167WDS7"/>
<dbReference type="InterPro" id="IPR050567">
    <property type="entry name" value="Mitochondrial_Carrier"/>
</dbReference>
<evidence type="ECO:0000256" key="9">
    <source>
        <dbReference type="PROSITE-ProRule" id="PRU00282"/>
    </source>
</evidence>
<dbReference type="Proteomes" id="UP000076532">
    <property type="component" value="Unassembled WGS sequence"/>
</dbReference>
<evidence type="ECO:0000256" key="5">
    <source>
        <dbReference type="ARBA" id="ARBA00022737"/>
    </source>
</evidence>
<keyword evidence="5" id="KW-0677">Repeat</keyword>
<gene>
    <name evidence="12" type="ORF">FIBSPDRAFT_336661</name>
</gene>
<dbReference type="PANTHER" id="PTHR45624">
    <property type="entry name" value="MITOCHONDRIAL BASIC AMINO ACIDS TRANSPORTER-RELATED"/>
    <property type="match status" value="1"/>
</dbReference>
<dbReference type="EMBL" id="KV417809">
    <property type="protein sequence ID" value="KZP05977.1"/>
    <property type="molecule type" value="Genomic_DNA"/>
</dbReference>
<dbReference type="InterPro" id="IPR023395">
    <property type="entry name" value="MCP_dom_sf"/>
</dbReference>
<proteinExistence type="inferred from homology"/>
<keyword evidence="8 9" id="KW-0472">Membrane</keyword>
<evidence type="ECO:0000256" key="11">
    <source>
        <dbReference type="SAM" id="Phobius"/>
    </source>
</evidence>
<evidence type="ECO:0000313" key="12">
    <source>
        <dbReference type="EMBL" id="KZP05977.1"/>
    </source>
</evidence>
<evidence type="ECO:0000256" key="1">
    <source>
        <dbReference type="ARBA" id="ARBA00004225"/>
    </source>
</evidence>
<keyword evidence="3 10" id="KW-0813">Transport</keyword>
<evidence type="ECO:0000256" key="2">
    <source>
        <dbReference type="ARBA" id="ARBA00006375"/>
    </source>
</evidence>
<dbReference type="InterPro" id="IPR018108">
    <property type="entry name" value="MCP_transmembrane"/>
</dbReference>
<feature type="repeat" description="Solcar" evidence="9">
    <location>
        <begin position="109"/>
        <end position="192"/>
    </location>
</feature>
<feature type="repeat" description="Solcar" evidence="9">
    <location>
        <begin position="14"/>
        <end position="100"/>
    </location>
</feature>